<reference evidence="2" key="1">
    <citation type="journal article" date="2022" name="bioRxiv">
        <title>Sequencing and chromosome-scale assembly of the giantPleurodeles waltlgenome.</title>
        <authorList>
            <person name="Brown T."/>
            <person name="Elewa A."/>
            <person name="Iarovenko S."/>
            <person name="Subramanian E."/>
            <person name="Araus A.J."/>
            <person name="Petzold A."/>
            <person name="Susuki M."/>
            <person name="Suzuki K.-i.T."/>
            <person name="Hayashi T."/>
            <person name="Toyoda A."/>
            <person name="Oliveira C."/>
            <person name="Osipova E."/>
            <person name="Leigh N.D."/>
            <person name="Simon A."/>
            <person name="Yun M.H."/>
        </authorList>
    </citation>
    <scope>NUCLEOTIDE SEQUENCE</scope>
    <source>
        <strain evidence="2">20211129_DDA</strain>
        <tissue evidence="2">Liver</tissue>
    </source>
</reference>
<proteinExistence type="predicted"/>
<keyword evidence="3" id="KW-1185">Reference proteome</keyword>
<protein>
    <submittedName>
        <fullName evidence="2">Uncharacterized protein</fullName>
    </submittedName>
</protein>
<accession>A0AAV7QCV4</accession>
<organism evidence="2 3">
    <name type="scientific">Pleurodeles waltl</name>
    <name type="common">Iberian ribbed newt</name>
    <dbReference type="NCBI Taxonomy" id="8319"/>
    <lineage>
        <taxon>Eukaryota</taxon>
        <taxon>Metazoa</taxon>
        <taxon>Chordata</taxon>
        <taxon>Craniata</taxon>
        <taxon>Vertebrata</taxon>
        <taxon>Euteleostomi</taxon>
        <taxon>Amphibia</taxon>
        <taxon>Batrachia</taxon>
        <taxon>Caudata</taxon>
        <taxon>Salamandroidea</taxon>
        <taxon>Salamandridae</taxon>
        <taxon>Pleurodelinae</taxon>
        <taxon>Pleurodeles</taxon>
    </lineage>
</organism>
<sequence length="260" mass="27882">MERPAWEGEDDGIQAQHCGPEDWGRTPTYTRDYTDWEEKVLAILHPEGLTGLTGGIDSGTTTHANLTERPRSASAPHGDRGPTQDTGEGSVGSEEYPGPTHSLGLSPSSSPTQETTDTLTTQPPSTALAKRPHTSVSRPQTGGTQVQRPESPPTNRQDEHVPSASGTARPVQGTQAQVARPSGRVSVAQWGGQRMDTAVQEVISEVLGAYHHTQDMMGQILATLEQSQRLQIAQHQETMEQVKQRNATMATISGSCSTTT</sequence>
<dbReference type="Proteomes" id="UP001066276">
    <property type="component" value="Chromosome 6"/>
</dbReference>
<dbReference type="EMBL" id="JANPWB010000010">
    <property type="protein sequence ID" value="KAJ1138241.1"/>
    <property type="molecule type" value="Genomic_DNA"/>
</dbReference>
<dbReference type="AlphaFoldDB" id="A0AAV7QCV4"/>
<gene>
    <name evidence="2" type="ORF">NDU88_004632</name>
</gene>
<evidence type="ECO:0000313" key="2">
    <source>
        <dbReference type="EMBL" id="KAJ1138241.1"/>
    </source>
</evidence>
<feature type="region of interest" description="Disordered" evidence="1">
    <location>
        <begin position="49"/>
        <end position="183"/>
    </location>
</feature>
<feature type="region of interest" description="Disordered" evidence="1">
    <location>
        <begin position="1"/>
        <end position="30"/>
    </location>
</feature>
<feature type="compositionally biased region" description="Low complexity" evidence="1">
    <location>
        <begin position="109"/>
        <end position="126"/>
    </location>
</feature>
<feature type="compositionally biased region" description="Polar residues" evidence="1">
    <location>
        <begin position="134"/>
        <end position="148"/>
    </location>
</feature>
<feature type="compositionally biased region" description="Basic and acidic residues" evidence="1">
    <location>
        <begin position="66"/>
        <end position="82"/>
    </location>
</feature>
<comment type="caution">
    <text evidence="2">The sequence shown here is derived from an EMBL/GenBank/DDBJ whole genome shotgun (WGS) entry which is preliminary data.</text>
</comment>
<name>A0AAV7QCV4_PLEWA</name>
<evidence type="ECO:0000313" key="3">
    <source>
        <dbReference type="Proteomes" id="UP001066276"/>
    </source>
</evidence>
<evidence type="ECO:0000256" key="1">
    <source>
        <dbReference type="SAM" id="MobiDB-lite"/>
    </source>
</evidence>